<keyword evidence="2" id="KW-0472">Membrane</keyword>
<feature type="region of interest" description="Disordered" evidence="1">
    <location>
        <begin position="143"/>
        <end position="168"/>
    </location>
</feature>
<feature type="region of interest" description="Disordered" evidence="1">
    <location>
        <begin position="1"/>
        <end position="46"/>
    </location>
</feature>
<protein>
    <submittedName>
        <fullName evidence="3">Uncharacterized protein</fullName>
    </submittedName>
</protein>
<sequence>MSSILGKHMRTASDPTELTRAKRPKPAPLQSHSATEACVPSKAEAADDARPQVGSMGHFLTANQWVYFSSEYVILILIWFAQRTVVFYVGEEGRAAFFVHKHLIPSAIVRSMSSSEGVSEIQFQDEEPDVCYRGQLPTITSLPGPAAQGLRGNFPNTPEPSTADRDSKGTLTSLYQTLRMYFDACNSDRVQEMISFEEMRYENYKTNANISTARTYLQDVGGIPMLRRGDARVKAELLQVKLVRLSKMAAKYGWLRLLHATLFAYAKGEIKPSRTCPIMRRIELAYLASSGLRHLRRFMAAYASSTTQAHNARAELVPLFTKYLGFLRDVMAHQDNCIGVPDPLLEHTIRCTLLLRRNGKAADCLNEGLLSFCLYFLLSVLFLNMVPVFVAGSPATYLVLRLELRICFLGPSPFYFPELGSHRM</sequence>
<reference evidence="3" key="1">
    <citation type="submission" date="2021-06" db="EMBL/GenBank/DDBJ databases">
        <title>Comparative genomics, transcriptomics and evolutionary studies reveal genomic signatures of adaptation to plant cell wall in hemibiotrophic fungi.</title>
        <authorList>
            <consortium name="DOE Joint Genome Institute"/>
            <person name="Baroncelli R."/>
            <person name="Diaz J.F."/>
            <person name="Benocci T."/>
            <person name="Peng M."/>
            <person name="Battaglia E."/>
            <person name="Haridas S."/>
            <person name="Andreopoulos W."/>
            <person name="Labutti K."/>
            <person name="Pangilinan J."/>
            <person name="Floch G.L."/>
            <person name="Makela M.R."/>
            <person name="Henrissat B."/>
            <person name="Grigoriev I.V."/>
            <person name="Crouch J.A."/>
            <person name="De Vries R.P."/>
            <person name="Sukno S.A."/>
            <person name="Thon M.R."/>
        </authorList>
    </citation>
    <scope>NUCLEOTIDE SEQUENCE</scope>
    <source>
        <strain evidence="3">CBS 125086</strain>
    </source>
</reference>
<accession>A0AAD8PMQ5</accession>
<name>A0AAD8PMQ5_9PEZI</name>
<organism evidence="3 4">
    <name type="scientific">Colletotrichum navitas</name>
    <dbReference type="NCBI Taxonomy" id="681940"/>
    <lineage>
        <taxon>Eukaryota</taxon>
        <taxon>Fungi</taxon>
        <taxon>Dikarya</taxon>
        <taxon>Ascomycota</taxon>
        <taxon>Pezizomycotina</taxon>
        <taxon>Sordariomycetes</taxon>
        <taxon>Hypocreomycetidae</taxon>
        <taxon>Glomerellales</taxon>
        <taxon>Glomerellaceae</taxon>
        <taxon>Colletotrichum</taxon>
        <taxon>Colletotrichum graminicola species complex</taxon>
    </lineage>
</organism>
<dbReference type="Proteomes" id="UP001230504">
    <property type="component" value="Unassembled WGS sequence"/>
</dbReference>
<comment type="caution">
    <text evidence="3">The sequence shown here is derived from an EMBL/GenBank/DDBJ whole genome shotgun (WGS) entry which is preliminary data.</text>
</comment>
<proteinExistence type="predicted"/>
<keyword evidence="2" id="KW-0812">Transmembrane</keyword>
<keyword evidence="4" id="KW-1185">Reference proteome</keyword>
<gene>
    <name evidence="3" type="ORF">LY79DRAFT_677323</name>
</gene>
<evidence type="ECO:0000313" key="3">
    <source>
        <dbReference type="EMBL" id="KAK1572986.1"/>
    </source>
</evidence>
<feature type="transmembrane region" description="Helical" evidence="2">
    <location>
        <begin position="374"/>
        <end position="400"/>
    </location>
</feature>
<dbReference type="GeneID" id="85448721"/>
<evidence type="ECO:0000256" key="1">
    <source>
        <dbReference type="SAM" id="MobiDB-lite"/>
    </source>
</evidence>
<dbReference type="EMBL" id="JAHLJV010000101">
    <property type="protein sequence ID" value="KAK1572986.1"/>
    <property type="molecule type" value="Genomic_DNA"/>
</dbReference>
<evidence type="ECO:0000313" key="4">
    <source>
        <dbReference type="Proteomes" id="UP001230504"/>
    </source>
</evidence>
<keyword evidence="2" id="KW-1133">Transmembrane helix</keyword>
<evidence type="ECO:0000256" key="2">
    <source>
        <dbReference type="SAM" id="Phobius"/>
    </source>
</evidence>
<dbReference type="RefSeq" id="XP_060408703.1">
    <property type="nucleotide sequence ID" value="XM_060564481.1"/>
</dbReference>
<dbReference type="AlphaFoldDB" id="A0AAD8PMQ5"/>